<dbReference type="SUPFAM" id="SSF50129">
    <property type="entry name" value="GroES-like"/>
    <property type="match status" value="1"/>
</dbReference>
<keyword evidence="2" id="KW-0560">Oxidoreductase</keyword>
<keyword evidence="1" id="KW-0521">NADP</keyword>
<evidence type="ECO:0000313" key="4">
    <source>
        <dbReference type="EMBL" id="GFO63117.1"/>
    </source>
</evidence>
<dbReference type="SUPFAM" id="SSF51735">
    <property type="entry name" value="NAD(P)-binding Rossmann-fold domains"/>
    <property type="match status" value="1"/>
</dbReference>
<dbReference type="InterPro" id="IPR036291">
    <property type="entry name" value="NAD(P)-bd_dom_sf"/>
</dbReference>
<dbReference type="InterPro" id="IPR013154">
    <property type="entry name" value="ADH-like_N"/>
</dbReference>
<dbReference type="PANTHER" id="PTHR48106">
    <property type="entry name" value="QUINONE OXIDOREDUCTASE PIG3-RELATED"/>
    <property type="match status" value="1"/>
</dbReference>
<reference evidence="5" key="1">
    <citation type="submission" date="2020-06" db="EMBL/GenBank/DDBJ databases">
        <title>Draft genomic sequecing of Geomonas sp. Red736.</title>
        <authorList>
            <person name="Itoh H."/>
            <person name="Xu Z.X."/>
            <person name="Ushijima N."/>
            <person name="Masuda Y."/>
            <person name="Shiratori Y."/>
            <person name="Senoo K."/>
        </authorList>
    </citation>
    <scope>NUCLEOTIDE SEQUENCE [LARGE SCALE GENOMIC DNA]</scope>
    <source>
        <strain evidence="5">Red736</strain>
    </source>
</reference>
<evidence type="ECO:0000259" key="3">
    <source>
        <dbReference type="SMART" id="SM00829"/>
    </source>
</evidence>
<evidence type="ECO:0000256" key="1">
    <source>
        <dbReference type="ARBA" id="ARBA00022857"/>
    </source>
</evidence>
<name>A0A6V8MTQ9_9BACT</name>
<dbReference type="InterPro" id="IPR020843">
    <property type="entry name" value="ER"/>
</dbReference>
<dbReference type="CDD" id="cd05286">
    <property type="entry name" value="QOR2"/>
    <property type="match status" value="1"/>
</dbReference>
<dbReference type="FunFam" id="3.40.50.720:FF:000053">
    <property type="entry name" value="Quinone oxidoreductase 1"/>
    <property type="match status" value="1"/>
</dbReference>
<dbReference type="Gene3D" id="3.40.50.720">
    <property type="entry name" value="NAD(P)-binding Rossmann-like Domain"/>
    <property type="match status" value="1"/>
</dbReference>
<dbReference type="Proteomes" id="UP000568888">
    <property type="component" value="Unassembled WGS sequence"/>
</dbReference>
<protein>
    <submittedName>
        <fullName evidence="4">Quinone oxidoreductase</fullName>
    </submittedName>
</protein>
<feature type="domain" description="Enoyl reductase (ER)" evidence="3">
    <location>
        <begin position="11"/>
        <end position="322"/>
    </location>
</feature>
<dbReference type="Gene3D" id="3.90.180.10">
    <property type="entry name" value="Medium-chain alcohol dehydrogenases, catalytic domain"/>
    <property type="match status" value="1"/>
</dbReference>
<accession>A0A6V8MTQ9</accession>
<dbReference type="GO" id="GO:0035925">
    <property type="term" value="F:mRNA 3'-UTR AU-rich region binding"/>
    <property type="evidence" value="ECO:0007669"/>
    <property type="project" value="TreeGrafter"/>
</dbReference>
<dbReference type="InterPro" id="IPR011032">
    <property type="entry name" value="GroES-like_sf"/>
</dbReference>
<dbReference type="Pfam" id="PF00107">
    <property type="entry name" value="ADH_zinc_N"/>
    <property type="match status" value="1"/>
</dbReference>
<dbReference type="GO" id="GO:0003960">
    <property type="term" value="F:quinone reductase (NADPH) activity"/>
    <property type="evidence" value="ECO:0007669"/>
    <property type="project" value="InterPro"/>
</dbReference>
<dbReference type="GO" id="GO:0070402">
    <property type="term" value="F:NADPH binding"/>
    <property type="evidence" value="ECO:0007669"/>
    <property type="project" value="TreeGrafter"/>
</dbReference>
<dbReference type="PANTHER" id="PTHR48106:SF13">
    <property type="entry name" value="QUINONE OXIDOREDUCTASE-RELATED"/>
    <property type="match status" value="1"/>
</dbReference>
<proteinExistence type="predicted"/>
<dbReference type="RefSeq" id="WP_183345770.1">
    <property type="nucleotide sequence ID" value="NZ_BLXY01000001.1"/>
</dbReference>
<sequence>MSKAICFEQFGGPEVLKWMDVEVPEPGPGEVRIRHKAVGVNFVDVYQRSGLYKMPLPAIAGNEGAGVVEAVGEGVTLFQPGDRVAYAGTSGGGYCESRVIKADRLCLLPDAVSFEQAAGMMLKGLTVQYLVRRTYRVQAGETVVFHAAAGGVGTIACQWLRALGAKVIGTAGSAEKCELARQHGADYCINYRTENILERVKEITGGEGAAVVYDSVGKDTFETSLKCLRPRGLMVSFGNASGPVPPVDLLLLSQLGSLYLTRTGLATYIAKRSELEEASAELFDMITSGKVKIEVNRSFPLKDAAQAHRELEARQTTGSTILIPD</sequence>
<comment type="caution">
    <text evidence="4">The sequence shown here is derived from an EMBL/GenBank/DDBJ whole genome shotgun (WGS) entry which is preliminary data.</text>
</comment>
<dbReference type="AlphaFoldDB" id="A0A6V8MTQ9"/>
<dbReference type="Pfam" id="PF08240">
    <property type="entry name" value="ADH_N"/>
    <property type="match status" value="1"/>
</dbReference>
<organism evidence="4 5">
    <name type="scientific">Geomonas paludis</name>
    <dbReference type="NCBI Taxonomy" id="2740185"/>
    <lineage>
        <taxon>Bacteria</taxon>
        <taxon>Pseudomonadati</taxon>
        <taxon>Thermodesulfobacteriota</taxon>
        <taxon>Desulfuromonadia</taxon>
        <taxon>Geobacterales</taxon>
        <taxon>Geobacteraceae</taxon>
        <taxon>Geomonas</taxon>
    </lineage>
</organism>
<dbReference type="NCBIfam" id="NF008024">
    <property type="entry name" value="PRK10754.1"/>
    <property type="match status" value="1"/>
</dbReference>
<dbReference type="SMART" id="SM00829">
    <property type="entry name" value="PKS_ER"/>
    <property type="match status" value="1"/>
</dbReference>
<dbReference type="GO" id="GO:0005829">
    <property type="term" value="C:cytosol"/>
    <property type="evidence" value="ECO:0007669"/>
    <property type="project" value="TreeGrafter"/>
</dbReference>
<evidence type="ECO:0000256" key="2">
    <source>
        <dbReference type="ARBA" id="ARBA00023002"/>
    </source>
</evidence>
<gene>
    <name evidence="4" type="primary">qor-1</name>
    <name evidence="4" type="ORF">GMPD_10360</name>
</gene>
<dbReference type="InterPro" id="IPR013149">
    <property type="entry name" value="ADH-like_C"/>
</dbReference>
<dbReference type="EMBL" id="BLXY01000001">
    <property type="protein sequence ID" value="GFO63117.1"/>
    <property type="molecule type" value="Genomic_DNA"/>
</dbReference>
<evidence type="ECO:0000313" key="5">
    <source>
        <dbReference type="Proteomes" id="UP000568888"/>
    </source>
</evidence>
<dbReference type="InterPro" id="IPR047618">
    <property type="entry name" value="QOR-like"/>
</dbReference>